<feature type="region of interest" description="Disordered" evidence="5">
    <location>
        <begin position="334"/>
        <end position="371"/>
    </location>
</feature>
<dbReference type="Pfam" id="PF00628">
    <property type="entry name" value="PHD"/>
    <property type="match status" value="1"/>
</dbReference>
<dbReference type="GO" id="GO:0031213">
    <property type="term" value="C:RSF complex"/>
    <property type="evidence" value="ECO:0007669"/>
    <property type="project" value="InterPro"/>
</dbReference>
<feature type="region of interest" description="Disordered" evidence="5">
    <location>
        <begin position="559"/>
        <end position="864"/>
    </location>
</feature>
<feature type="compositionally biased region" description="Basic and acidic residues" evidence="5">
    <location>
        <begin position="340"/>
        <end position="371"/>
    </location>
</feature>
<organism evidence="7 8">
    <name type="scientific">Aspergillus awamori</name>
    <name type="common">Black koji mold</name>
    <dbReference type="NCBI Taxonomy" id="105351"/>
    <lineage>
        <taxon>Eukaryota</taxon>
        <taxon>Fungi</taxon>
        <taxon>Dikarya</taxon>
        <taxon>Ascomycota</taxon>
        <taxon>Pezizomycotina</taxon>
        <taxon>Eurotiomycetes</taxon>
        <taxon>Eurotiomycetidae</taxon>
        <taxon>Eurotiales</taxon>
        <taxon>Aspergillaceae</taxon>
        <taxon>Aspergillus</taxon>
    </lineage>
</organism>
<evidence type="ECO:0000256" key="5">
    <source>
        <dbReference type="SAM" id="MobiDB-lite"/>
    </source>
</evidence>
<evidence type="ECO:0000256" key="4">
    <source>
        <dbReference type="PROSITE-ProRule" id="PRU00146"/>
    </source>
</evidence>
<reference evidence="7 8" key="1">
    <citation type="submission" date="2016-09" db="EMBL/GenBank/DDBJ databases">
        <title>Aspergillus awamori IFM 58123T.</title>
        <authorList>
            <person name="Kusuya Y."/>
            <person name="Shimizu M."/>
            <person name="Takahashi H."/>
            <person name="Yaguchi T."/>
        </authorList>
    </citation>
    <scope>NUCLEOTIDE SEQUENCE [LARGE SCALE GENOMIC DNA]</scope>
    <source>
        <strain evidence="7 8">IFM 58123</strain>
    </source>
</reference>
<feature type="region of interest" description="Disordered" evidence="5">
    <location>
        <begin position="203"/>
        <end position="256"/>
    </location>
</feature>
<feature type="compositionally biased region" description="Basic residues" evidence="5">
    <location>
        <begin position="215"/>
        <end position="235"/>
    </location>
</feature>
<dbReference type="Proteomes" id="UP000286921">
    <property type="component" value="Unassembled WGS sequence"/>
</dbReference>
<dbReference type="SUPFAM" id="SSF57903">
    <property type="entry name" value="FYVE/PHD zinc finger"/>
    <property type="match status" value="1"/>
</dbReference>
<feature type="compositionally biased region" description="Acidic residues" evidence="5">
    <location>
        <begin position="240"/>
        <end position="249"/>
    </location>
</feature>
<comment type="caution">
    <text evidence="7">The sequence shown here is derived from an EMBL/GenBank/DDBJ whole genome shotgun (WGS) entry which is preliminary data.</text>
</comment>
<feature type="domain" description="PHD-type" evidence="6">
    <location>
        <begin position="447"/>
        <end position="503"/>
    </location>
</feature>
<dbReference type="InterPro" id="IPR028938">
    <property type="entry name" value="Rsf1-like"/>
</dbReference>
<dbReference type="PANTHER" id="PTHR14296:SF3">
    <property type="entry name" value="DIKAR, ISOFORM F"/>
    <property type="match status" value="1"/>
</dbReference>
<keyword evidence="2 4" id="KW-0863">Zinc-finger</keyword>
<dbReference type="SMART" id="SM00249">
    <property type="entry name" value="PHD"/>
    <property type="match status" value="1"/>
</dbReference>
<dbReference type="PANTHER" id="PTHR14296">
    <property type="entry name" value="REMODELING AND SPACING FACTOR 1"/>
    <property type="match status" value="1"/>
</dbReference>
<proteinExistence type="predicted"/>
<dbReference type="STRING" id="105351.A0A401L4W2"/>
<dbReference type="EMBL" id="BDHI01000028">
    <property type="protein sequence ID" value="GCB26507.1"/>
    <property type="molecule type" value="Genomic_DNA"/>
</dbReference>
<feature type="compositionally biased region" description="Polar residues" evidence="5">
    <location>
        <begin position="756"/>
        <end position="771"/>
    </location>
</feature>
<evidence type="ECO:0000256" key="2">
    <source>
        <dbReference type="ARBA" id="ARBA00022771"/>
    </source>
</evidence>
<dbReference type="InterPro" id="IPR013083">
    <property type="entry name" value="Znf_RING/FYVE/PHD"/>
</dbReference>
<feature type="compositionally biased region" description="Polar residues" evidence="5">
    <location>
        <begin position="708"/>
        <end position="727"/>
    </location>
</feature>
<sequence>MVSRKRTRSEVDAAPEQPPEEPGLLQKLRNCWEFASLMQYIAIFGKVMKIDEDFGIEVRSANPTPPVFFTFGRDLETECLKPTPSEKLLEIGLCLLKWVSSHRGLTFDNFDEYTRRQYNAKAPHIPNPFGYEEVPKRFLDFDVFLKLRVLHQLSIWTFWNPDRIREKMPEQRESDQTEWRIEEVGYDREGRYYYILDDNRLYRRTDPPIPPPKPAKSKSRRKSARAMRASKRRRVTGADPIEESDEEDNVVNGDASEDPLQAMTWECIAITLDDYKQFLESIRKTRDPDEKILRDRIDEQVMPIIEKEEEAQERQKQKREKELFNMQLLAGAKRSSRIAGKAEKERQEREAAEAARKRETELAAARKEEERVKKLEAERRSRIMTREQRTKDRERKRILHESELQRIKEEQEKVARGESRASERHLQAEMEKYRKNLEDLSQEDQWIFDCSGCGVHGQNLDDGSHSVACESCNVWQHSKCLGIPKSEAEREDFHFVCNDCKRREEEAKLPKLPPLKFRVGSSTSPSSAAPDGDTKIKVPDPEQSPISSIKTAQHTFQLPLTGSPQKQPPSMPSVPLQNPPQAVSFPPLSPERRPQSAHTTSFSPPRAPFSPSKGLNGHTPSSKDQIPKLPSIHQAMHLPPHSRESFSGGSFPARRPSSSHSTQSPTLPSPIQNRPSMSPTQGNRDVGPLAGFPPVASTDHSAPWTPYGQHQTPRPNTGNHSSFSSLHNGRPSFMATPTATRSSPPQSSHGVPLSGISPTKQSPRPMTSGSVTGAPVLPPIQKLEPSPKLMGRSSPDAPIPPPVKCMTPEQEERRQRENAMLQAQLHGTNGPHSVMSSPSLNRIPPLGPSAVAQQPAPSPQSGSK</sequence>
<dbReference type="AlphaFoldDB" id="A0A401L4W2"/>
<keyword evidence="1" id="KW-0479">Metal-binding</keyword>
<dbReference type="InterPro" id="IPR011011">
    <property type="entry name" value="Znf_FYVE_PHD"/>
</dbReference>
<dbReference type="InterPro" id="IPR019787">
    <property type="entry name" value="Znf_PHD-finger"/>
</dbReference>
<feature type="compositionally biased region" description="Polar residues" evidence="5">
    <location>
        <begin position="735"/>
        <end position="749"/>
    </location>
</feature>
<feature type="region of interest" description="Disordered" evidence="5">
    <location>
        <begin position="1"/>
        <end position="22"/>
    </location>
</feature>
<protein>
    <submittedName>
        <fullName evidence="7">Cat eye syndrome critical region protein 2</fullName>
    </submittedName>
</protein>
<evidence type="ECO:0000256" key="1">
    <source>
        <dbReference type="ARBA" id="ARBA00022723"/>
    </source>
</evidence>
<dbReference type="CDD" id="cd06503">
    <property type="entry name" value="ATP-synt_Fo_b"/>
    <property type="match status" value="1"/>
</dbReference>
<feature type="compositionally biased region" description="Low complexity" evidence="5">
    <location>
        <begin position="601"/>
        <end position="612"/>
    </location>
</feature>
<dbReference type="GO" id="GO:0006355">
    <property type="term" value="P:regulation of DNA-templated transcription"/>
    <property type="evidence" value="ECO:0007669"/>
    <property type="project" value="InterPro"/>
</dbReference>
<name>A0A401L4W2_ASPAW</name>
<accession>A0A401L4W2</accession>
<evidence type="ECO:0000313" key="8">
    <source>
        <dbReference type="Proteomes" id="UP000286921"/>
    </source>
</evidence>
<evidence type="ECO:0000259" key="6">
    <source>
        <dbReference type="PROSITE" id="PS50016"/>
    </source>
</evidence>
<gene>
    <name evidence="7" type="ORF">AAWM_09392</name>
</gene>
<evidence type="ECO:0000313" key="7">
    <source>
        <dbReference type="EMBL" id="GCB26507.1"/>
    </source>
</evidence>
<keyword evidence="3" id="KW-0862">Zinc</keyword>
<dbReference type="InterPro" id="IPR019786">
    <property type="entry name" value="Zinc_finger_PHD-type_CS"/>
</dbReference>
<dbReference type="PROSITE" id="PS01359">
    <property type="entry name" value="ZF_PHD_1"/>
    <property type="match status" value="1"/>
</dbReference>
<feature type="compositionally biased region" description="Polar residues" evidence="5">
    <location>
        <begin position="825"/>
        <end position="840"/>
    </location>
</feature>
<dbReference type="InterPro" id="IPR001965">
    <property type="entry name" value="Znf_PHD"/>
</dbReference>
<feature type="compositionally biased region" description="Low complexity" evidence="5">
    <location>
        <begin position="848"/>
        <end position="864"/>
    </location>
</feature>
<dbReference type="Gene3D" id="3.30.40.10">
    <property type="entry name" value="Zinc/RING finger domain, C3HC4 (zinc finger)"/>
    <property type="match status" value="1"/>
</dbReference>
<keyword evidence="8" id="KW-1185">Reference proteome</keyword>
<evidence type="ECO:0000256" key="3">
    <source>
        <dbReference type="ARBA" id="ARBA00022833"/>
    </source>
</evidence>
<feature type="compositionally biased region" description="Polar residues" evidence="5">
    <location>
        <begin position="656"/>
        <end position="683"/>
    </location>
</feature>
<dbReference type="GO" id="GO:0008270">
    <property type="term" value="F:zinc ion binding"/>
    <property type="evidence" value="ECO:0007669"/>
    <property type="project" value="UniProtKB-KW"/>
</dbReference>
<feature type="region of interest" description="Disordered" evidence="5">
    <location>
        <begin position="512"/>
        <end position="546"/>
    </location>
</feature>
<dbReference type="PROSITE" id="PS50016">
    <property type="entry name" value="ZF_PHD_2"/>
    <property type="match status" value="1"/>
</dbReference>